<evidence type="ECO:0000313" key="3">
    <source>
        <dbReference type="Proteomes" id="UP000064893"/>
    </source>
</evidence>
<feature type="chain" id="PRO_5006599432" evidence="1">
    <location>
        <begin position="24"/>
        <end position="448"/>
    </location>
</feature>
<feature type="signal peptide" evidence="1">
    <location>
        <begin position="1"/>
        <end position="23"/>
    </location>
</feature>
<accession>A0A0S2HYD1</accession>
<protein>
    <submittedName>
        <fullName evidence="2">Uncharacterized protein</fullName>
    </submittedName>
</protein>
<dbReference type="Proteomes" id="UP000064893">
    <property type="component" value="Chromosome"/>
</dbReference>
<dbReference type="STRING" id="1307839.L21SP5_01366"/>
<name>A0A0S2HYD1_9BACT</name>
<reference evidence="2 3" key="1">
    <citation type="submission" date="2015-11" db="EMBL/GenBank/DDBJ databases">
        <title>Description and complete genome sequence of a novel strain predominating in hypersaline microbial mats and representing a new family of the Bacteriodetes phylum.</title>
        <authorList>
            <person name="Spring S."/>
            <person name="Bunk B."/>
            <person name="Sproer C."/>
            <person name="Klenk H.-P."/>
        </authorList>
    </citation>
    <scope>NUCLEOTIDE SEQUENCE [LARGE SCALE GENOMIC DNA]</scope>
    <source>
        <strain evidence="2 3">L21-Spi-D4</strain>
    </source>
</reference>
<dbReference type="KEGG" id="blq:L21SP5_01366"/>
<dbReference type="RefSeq" id="WP_057952519.1">
    <property type="nucleotide sequence ID" value="NZ_CP013118.1"/>
</dbReference>
<evidence type="ECO:0000313" key="2">
    <source>
        <dbReference type="EMBL" id="ALO15016.1"/>
    </source>
</evidence>
<evidence type="ECO:0000256" key="1">
    <source>
        <dbReference type="SAM" id="SignalP"/>
    </source>
</evidence>
<dbReference type="AlphaFoldDB" id="A0A0S2HYD1"/>
<dbReference type="OrthoDB" id="9765957at2"/>
<keyword evidence="3" id="KW-1185">Reference proteome</keyword>
<organism evidence="2 3">
    <name type="scientific">Salinivirga cyanobacteriivorans</name>
    <dbReference type="NCBI Taxonomy" id="1307839"/>
    <lineage>
        <taxon>Bacteria</taxon>
        <taxon>Pseudomonadati</taxon>
        <taxon>Bacteroidota</taxon>
        <taxon>Bacteroidia</taxon>
        <taxon>Bacteroidales</taxon>
        <taxon>Salinivirgaceae</taxon>
        <taxon>Salinivirga</taxon>
    </lineage>
</organism>
<sequence precursor="true">MNYKKLISFIVLTLIASFVTIRAQSPEFFNYQSVVRDGDGNPITNQTIGLQLKIHESNSNGTVIFSETHTVSTNEFGLLNVLIGNGNQETGSISDIEWGSNSYFLEVLMDHDGGTNYQSMGTSQLVSVPYAMQAERASNVFSGNYDDLNGKPDTTDWDLNEHDDFSGSYDDLTNKPDTSNWDLDETDDFSLPFYYNDSLTNDLFGINAYGDTYADVFRIRSYDTLYGGDLIYLYNRGQYSNSIDIVHEGDNPAVQIDNEGSSDALSIEQHHDYGSAIDIYKITGYDPAIDIYHNSDGGDAIEINQAGTDGYALNVINGDVRIEDDLEVVGSKNFIQTHPEDTTKEIVYTAVEGPEAATFIRGKDTLTNGSVTIDLPEHFDLVTAGEGLTAQVTPAGNCNGLYVEQVSDNQLVVKELNNGTSNVAFYYEVKGVREGFEDHQVIRERDFD</sequence>
<gene>
    <name evidence="2" type="ORF">L21SP5_01366</name>
</gene>
<dbReference type="EMBL" id="CP013118">
    <property type="protein sequence ID" value="ALO15016.1"/>
    <property type="molecule type" value="Genomic_DNA"/>
</dbReference>
<proteinExistence type="predicted"/>
<keyword evidence="1" id="KW-0732">Signal</keyword>